<gene>
    <name evidence="1" type="ORF">CFSAN001627_09358</name>
</gene>
<proteinExistence type="predicted"/>
<accession>M1ZX87</accession>
<reference evidence="1 2" key="1">
    <citation type="submission" date="2012-10" db="EMBL/GenBank/DDBJ databases">
        <authorList>
            <person name="Strain E.A."/>
            <person name="Brown E."/>
            <person name="Allard M.W."/>
            <person name="Gonzalez-Escalona N."/>
            <person name="Timme R."/>
        </authorList>
    </citation>
    <scope>NUCLEOTIDE SEQUENCE [LARGE SCALE GENOMIC DNA]</scope>
    <source>
        <strain evidence="1 2">CFSAN001627</strain>
    </source>
</reference>
<evidence type="ECO:0000313" key="2">
    <source>
        <dbReference type="Proteomes" id="UP000011944"/>
    </source>
</evidence>
<reference evidence="1 2" key="2">
    <citation type="submission" date="2013-03" db="EMBL/GenBank/DDBJ databases">
        <title>Diversity in Clostridium botulinum.</title>
        <authorList>
            <person name="Timme R.E."/>
            <person name="Allard M."/>
            <person name="Luo Y."/>
            <person name="Strain E."/>
            <person name="Gonzalez-Escalona N."/>
            <person name="Brown E."/>
        </authorList>
    </citation>
    <scope>NUCLEOTIDE SEQUENCE [LARGE SCALE GENOMIC DNA]</scope>
    <source>
        <strain evidence="1 2">CFSAN001627</strain>
    </source>
</reference>
<dbReference type="Proteomes" id="UP000011944">
    <property type="component" value="Unassembled WGS sequence"/>
</dbReference>
<name>M1ZX87_CLOBO</name>
<dbReference type="PATRIC" id="fig|1232189.3.peg.1503"/>
<evidence type="ECO:0000313" key="1">
    <source>
        <dbReference type="EMBL" id="EKN42039.1"/>
    </source>
</evidence>
<dbReference type="AlphaFoldDB" id="M1ZX87"/>
<protein>
    <submittedName>
        <fullName evidence="1">Uncharacterized protein</fullName>
    </submittedName>
</protein>
<dbReference type="EMBL" id="AMXI01000528">
    <property type="protein sequence ID" value="EKN42039.1"/>
    <property type="molecule type" value="Genomic_DNA"/>
</dbReference>
<organism evidence="1 2">
    <name type="scientific">Clostridium botulinum CFSAN001627</name>
    <dbReference type="NCBI Taxonomy" id="1232189"/>
    <lineage>
        <taxon>Bacteria</taxon>
        <taxon>Bacillati</taxon>
        <taxon>Bacillota</taxon>
        <taxon>Clostridia</taxon>
        <taxon>Eubacteriales</taxon>
        <taxon>Clostridiaceae</taxon>
        <taxon>Clostridium</taxon>
    </lineage>
</organism>
<sequence length="286" mass="34484">MFKYSKADEVLKEKLSSYINKGEYLLISDVIKYNQIEYREVLFNKKNLLIEEVKGIGYIDENNNIVQDKNIQKSLATLAYYYEIFFCINKKNNIFKALRSEEDLHKENEDIELSIKALEFLQKEKVKDIEKVKNILLELPSLRKKTNDLLKEMKSIIENIFNEEDAMSKESFKKVYTIYKEILKLNFKNVKLIYSGIDYYDYIKGCINKKRKSFSIRFNKKISDPLFKLDYQINYFKKLLKIYNEILCMNEREYLKFIYNSEKENINERLYIVRAKTRILFIKYAI</sequence>
<comment type="caution">
    <text evidence="1">The sequence shown here is derived from an EMBL/GenBank/DDBJ whole genome shotgun (WGS) entry which is preliminary data.</text>
</comment>